<feature type="domain" description="4Fe-4S Wbl-type" evidence="1">
    <location>
        <begin position="30"/>
        <end position="93"/>
    </location>
</feature>
<dbReference type="AlphaFoldDB" id="A0A7M2XS72"/>
<dbReference type="InterPro" id="IPR034768">
    <property type="entry name" value="4FE4S_WBL"/>
</dbReference>
<gene>
    <name evidence="2" type="ORF">INP59_09290</name>
</gene>
<dbReference type="PROSITE" id="PS51674">
    <property type="entry name" value="4FE4S_WBL"/>
    <property type="match status" value="1"/>
</dbReference>
<protein>
    <recommendedName>
        <fullName evidence="1">4Fe-4S Wbl-type domain-containing protein</fullName>
    </recommendedName>
</protein>
<proteinExistence type="predicted"/>
<evidence type="ECO:0000259" key="1">
    <source>
        <dbReference type="PROSITE" id="PS51674"/>
    </source>
</evidence>
<dbReference type="EMBL" id="CP063450">
    <property type="protein sequence ID" value="QOW00488.1"/>
    <property type="molecule type" value="Genomic_DNA"/>
</dbReference>
<sequence>MTVDPQYLDRAARSLLTALGDLPRLTGRPPCAEAPHLFDACREDEPPPAALARWQAAEEICLDCPLLSRCLPLTRERGASGVYAGLVTGISLRVPVPPSVLEYRSTRSGRSAWAMTRDERRRRARRRLRLTNARRHTQTEAAA</sequence>
<dbReference type="Proteomes" id="UP000593818">
    <property type="component" value="Chromosome"/>
</dbReference>
<organism evidence="2 3">
    <name type="scientific">Rhodococcus pyridinivorans</name>
    <dbReference type="NCBI Taxonomy" id="103816"/>
    <lineage>
        <taxon>Bacteria</taxon>
        <taxon>Bacillati</taxon>
        <taxon>Actinomycetota</taxon>
        <taxon>Actinomycetes</taxon>
        <taxon>Mycobacteriales</taxon>
        <taxon>Nocardiaceae</taxon>
        <taxon>Rhodococcus</taxon>
    </lineage>
</organism>
<evidence type="ECO:0000313" key="3">
    <source>
        <dbReference type="Proteomes" id="UP000593818"/>
    </source>
</evidence>
<reference evidence="2 3" key="1">
    <citation type="submission" date="2020-10" db="EMBL/GenBank/DDBJ databases">
        <title>Whole genome sequence of oil-degrading bacteria Rhodococcus pyridinivorans strain 5Ap.</title>
        <authorList>
            <person name="Akhremchuk A.E."/>
            <person name="Valentovich L.N."/>
            <person name="Charniauskaya M.I."/>
            <person name="Bukliarevich H.A."/>
            <person name="Titok M.A."/>
        </authorList>
    </citation>
    <scope>NUCLEOTIDE SEQUENCE [LARGE SCALE GENOMIC DNA]</scope>
    <source>
        <strain evidence="2 3">5Ap</strain>
    </source>
</reference>
<evidence type="ECO:0000313" key="2">
    <source>
        <dbReference type="EMBL" id="QOW00488.1"/>
    </source>
</evidence>
<accession>A0A7M2XS72</accession>
<keyword evidence="3" id="KW-1185">Reference proteome</keyword>
<name>A0A7M2XS72_9NOCA</name>